<evidence type="ECO:0000313" key="2">
    <source>
        <dbReference type="EMBL" id="TCS68473.1"/>
    </source>
</evidence>
<dbReference type="EMBL" id="SLZV01000008">
    <property type="protein sequence ID" value="TCS68473.1"/>
    <property type="molecule type" value="Genomic_DNA"/>
</dbReference>
<reference evidence="1 4" key="1">
    <citation type="journal article" date="2018" name="Int. J. Syst. Evol. Microbiol.">
        <title>Draft Genome Sequence of Faecalimonas umbilicata JCM 30896T, an Acetate-Producing Bacterium Isolated from Human Feces.</title>
        <authorList>
            <person name="Sakamoto M."/>
            <person name="Ikeyama N."/>
            <person name="Yuki M."/>
            <person name="Ohkuma M."/>
        </authorList>
    </citation>
    <scope>NUCLEOTIDE SEQUENCE [LARGE SCALE GENOMIC DNA]</scope>
    <source>
        <strain evidence="1 4">EGH7</strain>
    </source>
</reference>
<accession>A0A4R3JRF9</accession>
<keyword evidence="4" id="KW-1185">Reference proteome</keyword>
<protein>
    <submittedName>
        <fullName evidence="2">Uncharacterized protein</fullName>
    </submittedName>
</protein>
<sequence>MKRFSIRGKKLNRKKQVVIGGIVLLLFFGFFLIKNLLAVEYPLIVDGKGITQEEIRFHNHDIDRAIRSRVIFNWASKEGLADEFSYETFQKSLKTENKERKEIKQKGEPLYGPVEFTPMQYYKRQLGEYERSLKDHMMKRVEKKELYEFYKTHQENFKEVDTVCAEYTVRQDGREIYKESVILDKNNIRAKMEFDEEFVNRLLLLEEGGKVIWSTAQGEEKELYCTSREDGGYLSYEEVSGAVLEQCIANKFEVELQKRISESNVWNFMKK</sequence>
<dbReference type="EMBL" id="BHEO01000002">
    <property type="protein sequence ID" value="GBU04484.1"/>
    <property type="molecule type" value="Genomic_DNA"/>
</dbReference>
<evidence type="ECO:0000313" key="4">
    <source>
        <dbReference type="Proteomes" id="UP000702954"/>
    </source>
</evidence>
<dbReference type="Proteomes" id="UP000294613">
    <property type="component" value="Unassembled WGS sequence"/>
</dbReference>
<gene>
    <name evidence="2" type="ORF">EDD74_10849</name>
    <name evidence="1" type="ORF">FAEUMB_10250</name>
</gene>
<dbReference type="AlphaFoldDB" id="A0A4R3JRF9"/>
<comment type="caution">
    <text evidence="2">The sequence shown here is derived from an EMBL/GenBank/DDBJ whole genome shotgun (WGS) entry which is preliminary data.</text>
</comment>
<evidence type="ECO:0000313" key="1">
    <source>
        <dbReference type="EMBL" id="GBU04484.1"/>
    </source>
</evidence>
<name>A0A4R3JRF9_9FIRM</name>
<dbReference type="RefSeq" id="WP_116441341.1">
    <property type="nucleotide sequence ID" value="NZ_BHEO01000002.1"/>
</dbReference>
<dbReference type="Proteomes" id="UP000702954">
    <property type="component" value="Unassembled WGS sequence"/>
</dbReference>
<evidence type="ECO:0000313" key="3">
    <source>
        <dbReference type="Proteomes" id="UP000294613"/>
    </source>
</evidence>
<proteinExistence type="predicted"/>
<organism evidence="2 3">
    <name type="scientific">Faecalimonas umbilicata</name>
    <dbReference type="NCBI Taxonomy" id="1912855"/>
    <lineage>
        <taxon>Bacteria</taxon>
        <taxon>Bacillati</taxon>
        <taxon>Bacillota</taxon>
        <taxon>Clostridia</taxon>
        <taxon>Lachnospirales</taxon>
        <taxon>Lachnospiraceae</taxon>
        <taxon>Faecalimonas</taxon>
    </lineage>
</organism>
<reference evidence="2 3" key="2">
    <citation type="submission" date="2019-03" db="EMBL/GenBank/DDBJ databases">
        <title>Genomic Encyclopedia of Type Strains, Phase IV (KMG-IV): sequencing the most valuable type-strain genomes for metagenomic binning, comparative biology and taxonomic classification.</title>
        <authorList>
            <person name="Goeker M."/>
        </authorList>
    </citation>
    <scope>NUCLEOTIDE SEQUENCE [LARGE SCALE GENOMIC DNA]</scope>
    <source>
        <strain evidence="2 3">DSM 103426</strain>
    </source>
</reference>